<comment type="similarity">
    <text evidence="2">Belongs to the bacterial sugar transferase family.</text>
</comment>
<feature type="domain" description="Bacterial sugar transferase" evidence="8">
    <location>
        <begin position="299"/>
        <end position="481"/>
    </location>
</feature>
<evidence type="ECO:0000256" key="3">
    <source>
        <dbReference type="ARBA" id="ARBA00022679"/>
    </source>
</evidence>
<dbReference type="Proteomes" id="UP000266389">
    <property type="component" value="Unassembled WGS sequence"/>
</dbReference>
<keyword evidence="6 7" id="KW-0472">Membrane</keyword>
<accession>A0A395M381</accession>
<reference evidence="9 10" key="1">
    <citation type="journal article" date="2011" name="ISME J.">
        <title>Community ecology of hot spring cyanobacterial mats: predominant populations and their functional potential.</title>
        <authorList>
            <person name="Klatt C.G."/>
            <person name="Wood J.M."/>
            <person name="Rusch D.B."/>
            <person name="Bateson M.M."/>
            <person name="Hamamura N."/>
            <person name="Heidelberg J.F."/>
            <person name="Grossman A.R."/>
            <person name="Bhaya D."/>
            <person name="Cohan F.M."/>
            <person name="Kuhl M."/>
            <person name="Bryant D.A."/>
            <person name="Ward D.M."/>
        </authorList>
    </citation>
    <scope>NUCLEOTIDE SEQUENCE [LARGE SCALE GENOMIC DNA]</scope>
    <source>
        <strain evidence="9">OS</strain>
    </source>
</reference>
<dbReference type="Pfam" id="PF13727">
    <property type="entry name" value="CoA_binding_3"/>
    <property type="match status" value="1"/>
</dbReference>
<feature type="transmembrane region" description="Helical" evidence="7">
    <location>
        <begin position="304"/>
        <end position="327"/>
    </location>
</feature>
<comment type="subcellular location">
    <subcellularLocation>
        <location evidence="1">Membrane</location>
        <topology evidence="1">Multi-pass membrane protein</topology>
    </subcellularLocation>
</comment>
<keyword evidence="5 7" id="KW-1133">Transmembrane helix</keyword>
<keyword evidence="4 7" id="KW-0812">Transmembrane</keyword>
<dbReference type="InterPro" id="IPR036291">
    <property type="entry name" value="NAD(P)-bd_dom_sf"/>
</dbReference>
<gene>
    <name evidence="9" type="ORF">D0433_05115</name>
</gene>
<dbReference type="SUPFAM" id="SSF51735">
    <property type="entry name" value="NAD(P)-binding Rossmann-fold domains"/>
    <property type="match status" value="1"/>
</dbReference>
<sequence>MRLRTSVLLLRPKQPMLKPETTQRLLTLTIDFFSFNLAFLLYYAIRNSIHFVAFTEQAPMLVLPMLTLTVGWILIFWLFGLYRDWRFSSRYEEAVTVLKAITFGTFLLFILIFADDVAEFHADDMPRTYSSRYGAALYWLVLCSVMPVGRLIQRSYQRRLLVEKGIGRRRAVIIGTGQRALSLASDIAQHPALGLDVVGFIKECSHATSLPSRTLGDLDDLEDLLTRHNIAEVIIAMQSAKHDDLLRVIGRCEGKNISLKILPDMYDILSGAARTTQIYGTPLIELSPPSLTPFAENLKRLFDIVFSLSALIFLSPVLILIAFIVWYDTKASPIYCQTRVGRHGRHFTIYKFRSMHKDAENGVPMLTQKDDARITSFGKFLRKYRLDELPQFWNVLIGDMSIVGPRPERPYFVEQLKAIAPHYARLHRVRPGITSWGQVKFGYASNLDEMLERMKYDLFYVENMSLSMDFKILLATIYVIFAGRGQ</sequence>
<feature type="transmembrane region" description="Helical" evidence="7">
    <location>
        <begin position="57"/>
        <end position="82"/>
    </location>
</feature>
<evidence type="ECO:0000256" key="7">
    <source>
        <dbReference type="SAM" id="Phobius"/>
    </source>
</evidence>
<evidence type="ECO:0000313" key="9">
    <source>
        <dbReference type="EMBL" id="RFM24374.1"/>
    </source>
</evidence>
<feature type="transmembrane region" description="Helical" evidence="7">
    <location>
        <begin position="133"/>
        <end position="152"/>
    </location>
</feature>
<evidence type="ECO:0000256" key="6">
    <source>
        <dbReference type="ARBA" id="ARBA00023136"/>
    </source>
</evidence>
<comment type="caution">
    <text evidence="9">The sequence shown here is derived from an EMBL/GenBank/DDBJ whole genome shotgun (WGS) entry which is preliminary data.</text>
</comment>
<evidence type="ECO:0000256" key="1">
    <source>
        <dbReference type="ARBA" id="ARBA00004141"/>
    </source>
</evidence>
<evidence type="ECO:0000259" key="8">
    <source>
        <dbReference type="Pfam" id="PF02397"/>
    </source>
</evidence>
<dbReference type="PANTHER" id="PTHR30576">
    <property type="entry name" value="COLANIC BIOSYNTHESIS UDP-GLUCOSE LIPID CARRIER TRANSFERASE"/>
    <property type="match status" value="1"/>
</dbReference>
<evidence type="ECO:0000313" key="10">
    <source>
        <dbReference type="Proteomes" id="UP000266389"/>
    </source>
</evidence>
<dbReference type="Gene3D" id="3.40.50.720">
    <property type="entry name" value="NAD(P)-binding Rossmann-like Domain"/>
    <property type="match status" value="1"/>
</dbReference>
<dbReference type="Pfam" id="PF02397">
    <property type="entry name" value="Bac_transf"/>
    <property type="match status" value="1"/>
</dbReference>
<keyword evidence="3 9" id="KW-0808">Transferase</keyword>
<dbReference type="GO" id="GO:0016020">
    <property type="term" value="C:membrane"/>
    <property type="evidence" value="ECO:0007669"/>
    <property type="project" value="UniProtKB-SubCell"/>
</dbReference>
<protein>
    <submittedName>
        <fullName evidence="9">Sugar transferase</fullName>
    </submittedName>
</protein>
<dbReference type="InterPro" id="IPR003362">
    <property type="entry name" value="Bact_transf"/>
</dbReference>
<dbReference type="AlphaFoldDB" id="A0A395M381"/>
<dbReference type="NCBIfam" id="TIGR03025">
    <property type="entry name" value="EPS_sugtrans"/>
    <property type="match status" value="1"/>
</dbReference>
<dbReference type="InterPro" id="IPR017475">
    <property type="entry name" value="EPS_sugar_tfrase"/>
</dbReference>
<proteinExistence type="inferred from homology"/>
<dbReference type="EMBL" id="PHFL01000039">
    <property type="protein sequence ID" value="RFM24374.1"/>
    <property type="molecule type" value="Genomic_DNA"/>
</dbReference>
<feature type="transmembrane region" description="Helical" evidence="7">
    <location>
        <begin position="25"/>
        <end position="45"/>
    </location>
</feature>
<dbReference type="GO" id="GO:0016780">
    <property type="term" value="F:phosphotransferase activity, for other substituted phosphate groups"/>
    <property type="evidence" value="ECO:0007669"/>
    <property type="project" value="TreeGrafter"/>
</dbReference>
<name>A0A395M381_9BACT</name>
<evidence type="ECO:0000256" key="5">
    <source>
        <dbReference type="ARBA" id="ARBA00022989"/>
    </source>
</evidence>
<feature type="transmembrane region" description="Helical" evidence="7">
    <location>
        <begin position="94"/>
        <end position="113"/>
    </location>
</feature>
<organism evidence="9 10">
    <name type="scientific">Candidatus Thermochlorobacter aerophilus</name>
    <dbReference type="NCBI Taxonomy" id="1868324"/>
    <lineage>
        <taxon>Bacteria</taxon>
        <taxon>Pseudomonadati</taxon>
        <taxon>Chlorobiota</taxon>
        <taxon>Chlorobiia</taxon>
        <taxon>Chlorobiales</taxon>
        <taxon>Candidatus Thermochlorobacteriaceae</taxon>
        <taxon>Candidatus Thermochlorobacter</taxon>
    </lineage>
</organism>
<evidence type="ECO:0000256" key="2">
    <source>
        <dbReference type="ARBA" id="ARBA00006464"/>
    </source>
</evidence>
<dbReference type="PANTHER" id="PTHR30576:SF0">
    <property type="entry name" value="UNDECAPRENYL-PHOSPHATE N-ACETYLGALACTOSAMINYL 1-PHOSPHATE TRANSFERASE-RELATED"/>
    <property type="match status" value="1"/>
</dbReference>
<evidence type="ECO:0000256" key="4">
    <source>
        <dbReference type="ARBA" id="ARBA00022692"/>
    </source>
</evidence>